<dbReference type="InterPro" id="IPR016032">
    <property type="entry name" value="Sig_transdc_resp-reg_C-effctor"/>
</dbReference>
<dbReference type="InterPro" id="IPR001867">
    <property type="entry name" value="OmpR/PhoB-type_DNA-bd"/>
</dbReference>
<dbReference type="GO" id="GO:0000976">
    <property type="term" value="F:transcription cis-regulatory region binding"/>
    <property type="evidence" value="ECO:0007669"/>
    <property type="project" value="TreeGrafter"/>
</dbReference>
<dbReference type="SUPFAM" id="SSF52172">
    <property type="entry name" value="CheY-like"/>
    <property type="match status" value="1"/>
</dbReference>
<dbReference type="SMART" id="SM00448">
    <property type="entry name" value="REC"/>
    <property type="match status" value="1"/>
</dbReference>
<dbReference type="CDD" id="cd17574">
    <property type="entry name" value="REC_OmpR"/>
    <property type="match status" value="1"/>
</dbReference>
<dbReference type="PROSITE" id="PS51755">
    <property type="entry name" value="OMPR_PHOB"/>
    <property type="match status" value="1"/>
</dbReference>
<feature type="domain" description="OmpR/PhoB-type" evidence="7">
    <location>
        <begin position="132"/>
        <end position="229"/>
    </location>
</feature>
<evidence type="ECO:0000256" key="3">
    <source>
        <dbReference type="ARBA" id="ARBA00023125"/>
    </source>
</evidence>
<feature type="modified residue" description="4-aspartylphosphate" evidence="4">
    <location>
        <position position="54"/>
    </location>
</feature>
<dbReference type="Gene3D" id="3.40.50.2300">
    <property type="match status" value="1"/>
</dbReference>
<evidence type="ECO:0000256" key="2">
    <source>
        <dbReference type="ARBA" id="ARBA00023012"/>
    </source>
</evidence>
<keyword evidence="2" id="KW-0902">Two-component regulatory system</keyword>
<feature type="domain" description="Response regulatory" evidence="6">
    <location>
        <begin position="5"/>
        <end position="119"/>
    </location>
</feature>
<organism evidence="8 9">
    <name type="scientific">Xanthocytophaga agilis</name>
    <dbReference type="NCBI Taxonomy" id="3048010"/>
    <lineage>
        <taxon>Bacteria</taxon>
        <taxon>Pseudomonadati</taxon>
        <taxon>Bacteroidota</taxon>
        <taxon>Cytophagia</taxon>
        <taxon>Cytophagales</taxon>
        <taxon>Rhodocytophagaceae</taxon>
        <taxon>Xanthocytophaga</taxon>
    </lineage>
</organism>
<dbReference type="Gene3D" id="1.10.10.10">
    <property type="entry name" value="Winged helix-like DNA-binding domain superfamily/Winged helix DNA-binding domain"/>
    <property type="match status" value="1"/>
</dbReference>
<evidence type="ECO:0000313" key="8">
    <source>
        <dbReference type="EMBL" id="MDJ1504470.1"/>
    </source>
</evidence>
<dbReference type="PANTHER" id="PTHR48111">
    <property type="entry name" value="REGULATOR OF RPOS"/>
    <property type="match status" value="1"/>
</dbReference>
<dbReference type="InterPro" id="IPR039420">
    <property type="entry name" value="WalR-like"/>
</dbReference>
<evidence type="ECO:0000256" key="4">
    <source>
        <dbReference type="PROSITE-ProRule" id="PRU00169"/>
    </source>
</evidence>
<proteinExistence type="predicted"/>
<evidence type="ECO:0000256" key="5">
    <source>
        <dbReference type="PROSITE-ProRule" id="PRU01091"/>
    </source>
</evidence>
<evidence type="ECO:0000256" key="1">
    <source>
        <dbReference type="ARBA" id="ARBA00022553"/>
    </source>
</evidence>
<evidence type="ECO:0000259" key="6">
    <source>
        <dbReference type="PROSITE" id="PS50110"/>
    </source>
</evidence>
<keyword evidence="3 5" id="KW-0238">DNA-binding</keyword>
<dbReference type="RefSeq" id="WP_314515782.1">
    <property type="nucleotide sequence ID" value="NZ_JASJOU010000012.1"/>
</dbReference>
<name>A0AAE3R776_9BACT</name>
<dbReference type="Pfam" id="PF00486">
    <property type="entry name" value="Trans_reg_C"/>
    <property type="match status" value="1"/>
</dbReference>
<dbReference type="GO" id="GO:0032993">
    <property type="term" value="C:protein-DNA complex"/>
    <property type="evidence" value="ECO:0007669"/>
    <property type="project" value="TreeGrafter"/>
</dbReference>
<keyword evidence="9" id="KW-1185">Reference proteome</keyword>
<dbReference type="GO" id="GO:0006355">
    <property type="term" value="P:regulation of DNA-templated transcription"/>
    <property type="evidence" value="ECO:0007669"/>
    <property type="project" value="InterPro"/>
</dbReference>
<dbReference type="SUPFAM" id="SSF46894">
    <property type="entry name" value="C-terminal effector domain of the bipartite response regulators"/>
    <property type="match status" value="1"/>
</dbReference>
<dbReference type="CDD" id="cd00383">
    <property type="entry name" value="trans_reg_C"/>
    <property type="match status" value="1"/>
</dbReference>
<accession>A0AAE3R776</accession>
<dbReference type="InterPro" id="IPR001789">
    <property type="entry name" value="Sig_transdc_resp-reg_receiver"/>
</dbReference>
<evidence type="ECO:0000259" key="7">
    <source>
        <dbReference type="PROSITE" id="PS51755"/>
    </source>
</evidence>
<dbReference type="Proteomes" id="UP001232063">
    <property type="component" value="Unassembled WGS sequence"/>
</dbReference>
<dbReference type="EMBL" id="JASJOU010000012">
    <property type="protein sequence ID" value="MDJ1504470.1"/>
    <property type="molecule type" value="Genomic_DNA"/>
</dbReference>
<reference evidence="8" key="1">
    <citation type="submission" date="2023-05" db="EMBL/GenBank/DDBJ databases">
        <authorList>
            <person name="Zhang X."/>
        </authorList>
    </citation>
    <scope>NUCLEOTIDE SEQUENCE</scope>
    <source>
        <strain evidence="8">BD1B2-1</strain>
    </source>
</reference>
<dbReference type="GO" id="GO:0000156">
    <property type="term" value="F:phosphorelay response regulator activity"/>
    <property type="evidence" value="ECO:0007669"/>
    <property type="project" value="TreeGrafter"/>
</dbReference>
<dbReference type="FunFam" id="3.40.50.2300:FF:000073">
    <property type="entry name" value="DNA-binding response regulator RprY"/>
    <property type="match status" value="1"/>
</dbReference>
<dbReference type="PANTHER" id="PTHR48111:SF40">
    <property type="entry name" value="PHOSPHATE REGULON TRANSCRIPTIONAL REGULATORY PROTEIN PHOB"/>
    <property type="match status" value="1"/>
</dbReference>
<dbReference type="SMART" id="SM00862">
    <property type="entry name" value="Trans_reg_C"/>
    <property type="match status" value="1"/>
</dbReference>
<dbReference type="InterPro" id="IPR011006">
    <property type="entry name" value="CheY-like_superfamily"/>
</dbReference>
<keyword evidence="1 4" id="KW-0597">Phosphoprotein</keyword>
<dbReference type="GO" id="GO:0005829">
    <property type="term" value="C:cytosol"/>
    <property type="evidence" value="ECO:0007669"/>
    <property type="project" value="TreeGrafter"/>
</dbReference>
<gene>
    <name evidence="8" type="ORF">QNI22_27665</name>
</gene>
<evidence type="ECO:0000313" key="9">
    <source>
        <dbReference type="Proteomes" id="UP001232063"/>
    </source>
</evidence>
<dbReference type="PROSITE" id="PS50110">
    <property type="entry name" value="RESPONSE_REGULATORY"/>
    <property type="match status" value="1"/>
</dbReference>
<dbReference type="Pfam" id="PF00072">
    <property type="entry name" value="Response_reg"/>
    <property type="match status" value="1"/>
</dbReference>
<comment type="caution">
    <text evidence="8">The sequence shown here is derived from an EMBL/GenBank/DDBJ whole genome shotgun (WGS) entry which is preliminary data.</text>
</comment>
<sequence>MSKLKILLVEDDNNLGELLKEYLDLKGYEARLARDGEEAFNLFRKETYDLCIFDVMMPKKDGFSLAKEVRSVDKQIPIIFLTAKSMKEDTLEGLRIGADDYMTKPFSMEELLLRMKAILRRSQPQTNSAEEKKIFEIGAYLFDYEQQLLKKDEKTTKLTTKEAELLKLLCNNLNQTLERSLALRLIWRDDTYFNARSMDVYITKLRKYLKDDPQVEIINVHGTGYRLQVLGA</sequence>
<dbReference type="InterPro" id="IPR036388">
    <property type="entry name" value="WH-like_DNA-bd_sf"/>
</dbReference>
<dbReference type="AlphaFoldDB" id="A0AAE3R776"/>
<dbReference type="Gene3D" id="6.10.250.690">
    <property type="match status" value="1"/>
</dbReference>
<feature type="DNA-binding region" description="OmpR/PhoB-type" evidence="5">
    <location>
        <begin position="132"/>
        <end position="229"/>
    </location>
</feature>
<protein>
    <submittedName>
        <fullName evidence="8">Response regulator transcription factor</fullName>
    </submittedName>
</protein>